<evidence type="ECO:0000313" key="2">
    <source>
        <dbReference type="EMBL" id="TWU27240.1"/>
    </source>
</evidence>
<reference evidence="2 3" key="1">
    <citation type="submission" date="2019-02" db="EMBL/GenBank/DDBJ databases">
        <title>Deep-cultivation of Planctomycetes and their phenomic and genomic characterization uncovers novel biology.</title>
        <authorList>
            <person name="Wiegand S."/>
            <person name="Jogler M."/>
            <person name="Boedeker C."/>
            <person name="Pinto D."/>
            <person name="Vollmers J."/>
            <person name="Rivas-Marin E."/>
            <person name="Kohn T."/>
            <person name="Peeters S.H."/>
            <person name="Heuer A."/>
            <person name="Rast P."/>
            <person name="Oberbeckmann S."/>
            <person name="Bunk B."/>
            <person name="Jeske O."/>
            <person name="Meyerdierks A."/>
            <person name="Storesund J.E."/>
            <person name="Kallscheuer N."/>
            <person name="Luecker S."/>
            <person name="Lage O.M."/>
            <person name="Pohl T."/>
            <person name="Merkel B.J."/>
            <person name="Hornburger P."/>
            <person name="Mueller R.-W."/>
            <person name="Bruemmer F."/>
            <person name="Labrenz M."/>
            <person name="Spormann A.M."/>
            <person name="Op Den Camp H."/>
            <person name="Overmann J."/>
            <person name="Amann R."/>
            <person name="Jetten M.S.M."/>
            <person name="Mascher T."/>
            <person name="Medema M.H."/>
            <person name="Devos D.P."/>
            <person name="Kaster A.-K."/>
            <person name="Ovreas L."/>
            <person name="Rohde M."/>
            <person name="Galperin M.Y."/>
            <person name="Jogler C."/>
        </authorList>
    </citation>
    <scope>NUCLEOTIDE SEQUENCE [LARGE SCALE GENOMIC DNA]</scope>
    <source>
        <strain evidence="2 3">Pla144</strain>
    </source>
</reference>
<sequence length="422" mass="46820" precursor="true">MFRVVIYCCLLGLIKLQGMNVARSEEPPTAIATTVDGSDSVGKLNEWTTEAVSLRQPSQVVKFPVNELLRVEFEDSRKAPTAAGMTLELVDGSRIPVSRFEVTERMATVETLLATSPLSIPTEQIRFVEFPNENISKESWLPTWQSKDFTGDVLVIVKKDSAEMNFLSGVINNITSTEINFGWEGDTIPVKRSKVAAITYYHAIRKQQAVPICWLNLAQGYRLPAVEIVREAGELRITTPMGIALQIPLGAIQTADYSVGKLTYLSDLKPIREDWTPLIELPTLDSHVKRLGVPRRDTSFEGSPLTLSWPRVGDGDSSVLQAYRKGLAMRSRTESEYRLPRGMRRFVAIAGIDPETLAQGNVTLVVEADGETLFESTIAGNQPPVPIDVEIAGKRLMKVYVDYGSNLDLGDRLHLVEARFVK</sequence>
<dbReference type="AlphaFoldDB" id="A0A5C6CRR1"/>
<accession>A0A5C6CRR1</accession>
<dbReference type="Pfam" id="PF08305">
    <property type="entry name" value="NPCBM"/>
    <property type="match status" value="1"/>
</dbReference>
<dbReference type="Gene3D" id="2.60.120.1060">
    <property type="entry name" value="NPCBM/NEW2 domain"/>
    <property type="match status" value="1"/>
</dbReference>
<dbReference type="OrthoDB" id="272011at2"/>
<name>A0A5C6CRR1_9BACT</name>
<proteinExistence type="predicted"/>
<gene>
    <name evidence="2" type="ORF">Pla144_20110</name>
</gene>
<dbReference type="SUPFAM" id="SSF49785">
    <property type="entry name" value="Galactose-binding domain-like"/>
    <property type="match status" value="1"/>
</dbReference>
<dbReference type="Proteomes" id="UP000318437">
    <property type="component" value="Unassembled WGS sequence"/>
</dbReference>
<keyword evidence="3" id="KW-1185">Reference proteome</keyword>
<dbReference type="RefSeq" id="WP_146450464.1">
    <property type="nucleotide sequence ID" value="NZ_SJPS01000003.1"/>
</dbReference>
<evidence type="ECO:0000259" key="1">
    <source>
        <dbReference type="SMART" id="SM00776"/>
    </source>
</evidence>
<organism evidence="2 3">
    <name type="scientific">Bythopirellula polymerisocia</name>
    <dbReference type="NCBI Taxonomy" id="2528003"/>
    <lineage>
        <taxon>Bacteria</taxon>
        <taxon>Pseudomonadati</taxon>
        <taxon>Planctomycetota</taxon>
        <taxon>Planctomycetia</taxon>
        <taxon>Pirellulales</taxon>
        <taxon>Lacipirellulaceae</taxon>
        <taxon>Bythopirellula</taxon>
    </lineage>
</organism>
<evidence type="ECO:0000313" key="3">
    <source>
        <dbReference type="Proteomes" id="UP000318437"/>
    </source>
</evidence>
<dbReference type="InterPro" id="IPR008979">
    <property type="entry name" value="Galactose-bd-like_sf"/>
</dbReference>
<dbReference type="InterPro" id="IPR013222">
    <property type="entry name" value="Glyco_hyd_98_carb-bd"/>
</dbReference>
<dbReference type="EMBL" id="SJPS01000003">
    <property type="protein sequence ID" value="TWU27240.1"/>
    <property type="molecule type" value="Genomic_DNA"/>
</dbReference>
<dbReference type="InterPro" id="IPR038637">
    <property type="entry name" value="NPCBM_sf"/>
</dbReference>
<protein>
    <submittedName>
        <fullName evidence="2">NPCBM/NEW2 domain protein</fullName>
    </submittedName>
</protein>
<feature type="domain" description="Glycosyl hydrolase family 98 putative carbohydrate-binding module" evidence="1">
    <location>
        <begin position="259"/>
        <end position="422"/>
    </location>
</feature>
<dbReference type="SMART" id="SM00776">
    <property type="entry name" value="NPCBM"/>
    <property type="match status" value="1"/>
</dbReference>
<comment type="caution">
    <text evidence="2">The sequence shown here is derived from an EMBL/GenBank/DDBJ whole genome shotgun (WGS) entry which is preliminary data.</text>
</comment>